<name>A0ABW4JJU2_9BACL</name>
<keyword evidence="2" id="KW-0597">Phosphoprotein</keyword>
<evidence type="ECO:0000313" key="12">
    <source>
        <dbReference type="Proteomes" id="UP001597079"/>
    </source>
</evidence>
<dbReference type="EMBL" id="JBHUCX010000028">
    <property type="protein sequence ID" value="MFD1675337.1"/>
    <property type="molecule type" value="Genomic_DNA"/>
</dbReference>
<evidence type="ECO:0000256" key="3">
    <source>
        <dbReference type="ARBA" id="ARBA00022630"/>
    </source>
</evidence>
<keyword evidence="6" id="KW-1278">Translocase</keyword>
<keyword evidence="5 10" id="KW-0812">Transmembrane</keyword>
<accession>A0ABW4JJU2</accession>
<reference evidence="12" key="1">
    <citation type="journal article" date="2019" name="Int. J. Syst. Evol. Microbiol.">
        <title>The Global Catalogue of Microorganisms (GCM) 10K type strain sequencing project: providing services to taxonomists for standard genome sequencing and annotation.</title>
        <authorList>
            <consortium name="The Broad Institute Genomics Platform"/>
            <consortium name="The Broad Institute Genome Sequencing Center for Infectious Disease"/>
            <person name="Wu L."/>
            <person name="Ma J."/>
        </authorList>
    </citation>
    <scope>NUCLEOTIDE SEQUENCE [LARGE SCALE GENOMIC DNA]</scope>
    <source>
        <strain evidence="12">CGMCC 1.12286</strain>
    </source>
</reference>
<feature type="transmembrane region" description="Helical" evidence="10">
    <location>
        <begin position="45"/>
        <end position="61"/>
    </location>
</feature>
<organism evidence="11 12">
    <name type="scientific">Alicyclobacillus fodiniaquatilis</name>
    <dbReference type="NCBI Taxonomy" id="1661150"/>
    <lineage>
        <taxon>Bacteria</taxon>
        <taxon>Bacillati</taxon>
        <taxon>Bacillota</taxon>
        <taxon>Bacilli</taxon>
        <taxon>Bacillales</taxon>
        <taxon>Alicyclobacillaceae</taxon>
        <taxon>Alicyclobacillus</taxon>
    </lineage>
</organism>
<comment type="caution">
    <text evidence="11">The sequence shown here is derived from an EMBL/GenBank/DDBJ whole genome shotgun (WGS) entry which is preliminary data.</text>
</comment>
<evidence type="ECO:0000256" key="4">
    <source>
        <dbReference type="ARBA" id="ARBA00022643"/>
    </source>
</evidence>
<feature type="transmembrane region" description="Helical" evidence="10">
    <location>
        <begin position="140"/>
        <end position="162"/>
    </location>
</feature>
<dbReference type="PANTHER" id="PTHR30578:SF0">
    <property type="entry name" value="ION-TRANSLOCATING OXIDOREDUCTASE COMPLEX SUBUNIT D"/>
    <property type="match status" value="1"/>
</dbReference>
<evidence type="ECO:0000256" key="9">
    <source>
        <dbReference type="SAM" id="MobiDB-lite"/>
    </source>
</evidence>
<feature type="transmembrane region" description="Helical" evidence="10">
    <location>
        <begin position="68"/>
        <end position="88"/>
    </location>
</feature>
<evidence type="ECO:0000313" key="11">
    <source>
        <dbReference type="EMBL" id="MFD1675337.1"/>
    </source>
</evidence>
<evidence type="ECO:0000256" key="5">
    <source>
        <dbReference type="ARBA" id="ARBA00022692"/>
    </source>
</evidence>
<dbReference type="Proteomes" id="UP001597079">
    <property type="component" value="Unassembled WGS sequence"/>
</dbReference>
<evidence type="ECO:0000256" key="10">
    <source>
        <dbReference type="SAM" id="Phobius"/>
    </source>
</evidence>
<evidence type="ECO:0000256" key="1">
    <source>
        <dbReference type="ARBA" id="ARBA00022448"/>
    </source>
</evidence>
<dbReference type="PANTHER" id="PTHR30578">
    <property type="entry name" value="ELECTRON TRANSPORT COMPLEX PROTEIN RNFD"/>
    <property type="match status" value="1"/>
</dbReference>
<feature type="transmembrane region" description="Helical" evidence="10">
    <location>
        <begin position="191"/>
        <end position="210"/>
    </location>
</feature>
<evidence type="ECO:0000256" key="8">
    <source>
        <dbReference type="ARBA" id="ARBA00023136"/>
    </source>
</evidence>
<keyword evidence="1" id="KW-0813">Transport</keyword>
<keyword evidence="4" id="KW-0288">FMN</keyword>
<feature type="transmembrane region" description="Helical" evidence="10">
    <location>
        <begin position="100"/>
        <end position="128"/>
    </location>
</feature>
<feature type="region of interest" description="Disordered" evidence="9">
    <location>
        <begin position="1"/>
        <end position="32"/>
    </location>
</feature>
<feature type="transmembrane region" description="Helical" evidence="10">
    <location>
        <begin position="168"/>
        <end position="184"/>
    </location>
</feature>
<evidence type="ECO:0000256" key="2">
    <source>
        <dbReference type="ARBA" id="ARBA00022553"/>
    </source>
</evidence>
<keyword evidence="7 10" id="KW-1133">Transmembrane helix</keyword>
<keyword evidence="3" id="KW-0285">Flavoprotein</keyword>
<evidence type="ECO:0000256" key="7">
    <source>
        <dbReference type="ARBA" id="ARBA00022989"/>
    </source>
</evidence>
<dbReference type="InterPro" id="IPR004338">
    <property type="entry name" value="NqrB/RnfD"/>
</dbReference>
<evidence type="ECO:0000256" key="6">
    <source>
        <dbReference type="ARBA" id="ARBA00022967"/>
    </source>
</evidence>
<keyword evidence="8 10" id="KW-0472">Membrane</keyword>
<protein>
    <submittedName>
        <fullName evidence="11">RnfABCDGE type electron transport complex subunit D</fullName>
    </submittedName>
</protein>
<feature type="compositionally biased region" description="Polar residues" evidence="9">
    <location>
        <begin position="15"/>
        <end position="26"/>
    </location>
</feature>
<dbReference type="Pfam" id="PF03116">
    <property type="entry name" value="NQR2_RnfD_RnfE"/>
    <property type="match status" value="1"/>
</dbReference>
<gene>
    <name evidence="11" type="ORF">ACFSB2_11585</name>
</gene>
<keyword evidence="12" id="KW-1185">Reference proteome</keyword>
<sequence length="316" mass="33833">MTNPRQKANGASHDPLQNATSSQNSGRKLPNKRGPVMRFLTTPKGYVFCALLLLMFVASIHKTDAHGIVNVGIAVVTALLIDLLVALIQGYKRYFSDGGLVTGLIVGLILDSAAAWPMITLVTGIAVLSKHFLKVGRKPILNPAAFGLLVAVYIFHIGESWWGDLADLSGWFALLLLACGYIIVSRINKFPLVFSFLAVYFGLLLTAALLHIGNAAYSPGDALRDPIVNSALFMAFFMLTDPPTSPAKYGHQVVFGALTAVVSTAIYIAFGGLTYLLVGLLVANVAKALFIRSGDAKKRAKSSLGNSRNRVATSRN</sequence>
<proteinExistence type="predicted"/>
<dbReference type="RefSeq" id="WP_377943211.1">
    <property type="nucleotide sequence ID" value="NZ_JBHUCX010000028.1"/>
</dbReference>